<protein>
    <submittedName>
        <fullName evidence="1">Uncharacterized protein</fullName>
    </submittedName>
</protein>
<dbReference type="AlphaFoldDB" id="A0A9P0HLI8"/>
<gene>
    <name evidence="1" type="ORF">NEZAVI_LOCUS13204</name>
</gene>
<evidence type="ECO:0000313" key="2">
    <source>
        <dbReference type="Proteomes" id="UP001152798"/>
    </source>
</evidence>
<reference evidence="1" key="1">
    <citation type="submission" date="2022-01" db="EMBL/GenBank/DDBJ databases">
        <authorList>
            <person name="King R."/>
        </authorList>
    </citation>
    <scope>NUCLEOTIDE SEQUENCE</scope>
</reference>
<keyword evidence="2" id="KW-1185">Reference proteome</keyword>
<dbReference type="EMBL" id="OV725082">
    <property type="protein sequence ID" value="CAH1404880.1"/>
    <property type="molecule type" value="Genomic_DNA"/>
</dbReference>
<organism evidence="1 2">
    <name type="scientific">Nezara viridula</name>
    <name type="common">Southern green stink bug</name>
    <name type="synonym">Cimex viridulus</name>
    <dbReference type="NCBI Taxonomy" id="85310"/>
    <lineage>
        <taxon>Eukaryota</taxon>
        <taxon>Metazoa</taxon>
        <taxon>Ecdysozoa</taxon>
        <taxon>Arthropoda</taxon>
        <taxon>Hexapoda</taxon>
        <taxon>Insecta</taxon>
        <taxon>Pterygota</taxon>
        <taxon>Neoptera</taxon>
        <taxon>Paraneoptera</taxon>
        <taxon>Hemiptera</taxon>
        <taxon>Heteroptera</taxon>
        <taxon>Panheteroptera</taxon>
        <taxon>Pentatomomorpha</taxon>
        <taxon>Pentatomoidea</taxon>
        <taxon>Pentatomidae</taxon>
        <taxon>Pentatominae</taxon>
        <taxon>Nezara</taxon>
    </lineage>
</organism>
<sequence>MSYMLFPSSICAGLFLIVGHSLKLLWSQAVLCLRHRLSSKSWNSLLGSWSLEIKENSSAC</sequence>
<dbReference type="Proteomes" id="UP001152798">
    <property type="component" value="Chromosome 6"/>
</dbReference>
<proteinExistence type="predicted"/>
<name>A0A9P0HLI8_NEZVI</name>
<accession>A0A9P0HLI8</accession>
<evidence type="ECO:0000313" key="1">
    <source>
        <dbReference type="EMBL" id="CAH1404880.1"/>
    </source>
</evidence>